<evidence type="ECO:0000256" key="1">
    <source>
        <dbReference type="SAM" id="SignalP"/>
    </source>
</evidence>
<dbReference type="CDD" id="cd00037">
    <property type="entry name" value="CLECT"/>
    <property type="match status" value="2"/>
</dbReference>
<dbReference type="Pfam" id="PF00059">
    <property type="entry name" value="Lectin_C"/>
    <property type="match status" value="3"/>
</dbReference>
<accession>A0ABV0Y221</accession>
<dbReference type="InterPro" id="IPR001304">
    <property type="entry name" value="C-type_lectin-like"/>
</dbReference>
<name>A0ABV0Y221_9TELE</name>
<protein>
    <recommendedName>
        <fullName evidence="2">C-type lectin domain-containing protein</fullName>
    </recommendedName>
</protein>
<proteinExistence type="predicted"/>
<feature type="domain" description="C-type lectin" evidence="2">
    <location>
        <begin position="166"/>
        <end position="266"/>
    </location>
</feature>
<dbReference type="InterPro" id="IPR016186">
    <property type="entry name" value="C-type_lectin-like/link_sf"/>
</dbReference>
<gene>
    <name evidence="3" type="ORF">AMECASPLE_016455</name>
</gene>
<dbReference type="Proteomes" id="UP001469553">
    <property type="component" value="Unassembled WGS sequence"/>
</dbReference>
<keyword evidence="1" id="KW-0732">Signal</keyword>
<feature type="domain" description="C-type lectin" evidence="2">
    <location>
        <begin position="272"/>
        <end position="384"/>
    </location>
</feature>
<comment type="caution">
    <text evidence="3">The sequence shown here is derived from an EMBL/GenBank/DDBJ whole genome shotgun (WGS) entry which is preliminary data.</text>
</comment>
<dbReference type="Gene3D" id="3.10.100.10">
    <property type="entry name" value="Mannose-Binding Protein A, subunit A"/>
    <property type="match status" value="3"/>
</dbReference>
<dbReference type="SMART" id="SM00034">
    <property type="entry name" value="CLECT"/>
    <property type="match status" value="3"/>
</dbReference>
<keyword evidence="4" id="KW-1185">Reference proteome</keyword>
<dbReference type="PANTHER" id="PTHR45784:SF3">
    <property type="entry name" value="C-TYPE LECTIN DOMAIN FAMILY 4 MEMBER K-LIKE-RELATED"/>
    <property type="match status" value="1"/>
</dbReference>
<dbReference type="EMBL" id="JAHRIP010020008">
    <property type="protein sequence ID" value="MEQ2287815.1"/>
    <property type="molecule type" value="Genomic_DNA"/>
</dbReference>
<evidence type="ECO:0000313" key="3">
    <source>
        <dbReference type="EMBL" id="MEQ2287815.1"/>
    </source>
</evidence>
<feature type="chain" id="PRO_5045610507" description="C-type lectin domain-containing protein" evidence="1">
    <location>
        <begin position="24"/>
        <end position="389"/>
    </location>
</feature>
<feature type="signal peptide" evidence="1">
    <location>
        <begin position="1"/>
        <end position="23"/>
    </location>
</feature>
<sequence length="389" mass="44690">MKMMKSLPASGILLFLLLLSSRSIIVSSLGSVLVRVYKYSTNAASWENARHICKHYHTDLATFYSEADERYLYLERYFAWIGLYRDRNHWSDILLSDGEKHDLYSWENKNSPYKAECAAASYNNLFDSSGSTIPRRRVYGLNCGNHYYFICQDIKESQTLDKDIQYIFIPKAKTWSEAQHYCRENHGELANIHNSVLYSAVQKEDFPIWIGLHRDGGSWNWSAGSSEYHNWKLNEPSTNGDCVSISSKTHKMAAQNCGAYFPFLCISDNMVLVKEEKSWEEALDHCRRLKSSAQSNLRFDLLSLQPGEEHVYVMSKVTEAVTEEVWIGLRFLAGDWLWVNGADMLHPDLPFCPAPQQNCGALSKNYAGKVKTRDCSLRKNFICYSYTST</sequence>
<evidence type="ECO:0000259" key="2">
    <source>
        <dbReference type="PROSITE" id="PS50041"/>
    </source>
</evidence>
<evidence type="ECO:0000313" key="4">
    <source>
        <dbReference type="Proteomes" id="UP001469553"/>
    </source>
</evidence>
<organism evidence="3 4">
    <name type="scientific">Ameca splendens</name>
    <dbReference type="NCBI Taxonomy" id="208324"/>
    <lineage>
        <taxon>Eukaryota</taxon>
        <taxon>Metazoa</taxon>
        <taxon>Chordata</taxon>
        <taxon>Craniata</taxon>
        <taxon>Vertebrata</taxon>
        <taxon>Euteleostomi</taxon>
        <taxon>Actinopterygii</taxon>
        <taxon>Neopterygii</taxon>
        <taxon>Teleostei</taxon>
        <taxon>Neoteleostei</taxon>
        <taxon>Acanthomorphata</taxon>
        <taxon>Ovalentaria</taxon>
        <taxon>Atherinomorphae</taxon>
        <taxon>Cyprinodontiformes</taxon>
        <taxon>Goodeidae</taxon>
        <taxon>Ameca</taxon>
    </lineage>
</organism>
<reference evidence="3 4" key="1">
    <citation type="submission" date="2021-06" db="EMBL/GenBank/DDBJ databases">
        <authorList>
            <person name="Palmer J.M."/>
        </authorList>
    </citation>
    <scope>NUCLEOTIDE SEQUENCE [LARGE SCALE GENOMIC DNA]</scope>
    <source>
        <strain evidence="3 4">AS_MEX2019</strain>
        <tissue evidence="3">Muscle</tissue>
    </source>
</reference>
<dbReference type="InterPro" id="IPR016187">
    <property type="entry name" value="CTDL_fold"/>
</dbReference>
<dbReference type="SUPFAM" id="SSF56436">
    <property type="entry name" value="C-type lectin-like"/>
    <property type="match status" value="3"/>
</dbReference>
<feature type="domain" description="C-type lectin" evidence="2">
    <location>
        <begin position="37"/>
        <end position="152"/>
    </location>
</feature>
<dbReference type="PANTHER" id="PTHR45784">
    <property type="entry name" value="C-TYPE LECTIN DOMAIN FAMILY 20 MEMBER A-RELATED"/>
    <property type="match status" value="1"/>
</dbReference>
<dbReference type="PROSITE" id="PS50041">
    <property type="entry name" value="C_TYPE_LECTIN_2"/>
    <property type="match status" value="3"/>
</dbReference>